<evidence type="ECO:0000256" key="1">
    <source>
        <dbReference type="SAM" id="MobiDB-lite"/>
    </source>
</evidence>
<reference evidence="3" key="1">
    <citation type="submission" date="2025-08" db="UniProtKB">
        <authorList>
            <consortium name="Ensembl"/>
        </authorList>
    </citation>
    <scope>IDENTIFICATION</scope>
</reference>
<dbReference type="SUPFAM" id="SSF52047">
    <property type="entry name" value="RNI-like"/>
    <property type="match status" value="1"/>
</dbReference>
<dbReference type="PANTHER" id="PTHR46984:SF1">
    <property type="entry name" value="LEUCINE-RICH REPEAT-CONTAINING PROTEIN 71"/>
    <property type="match status" value="1"/>
</dbReference>
<keyword evidence="4" id="KW-1185">Reference proteome</keyword>
<dbReference type="OMA" id="RANCLAQ"/>
<dbReference type="Ensembl" id="ENSHCOT00000006876.1">
    <property type="protein sequence ID" value="ENSHCOP00000020163.1"/>
    <property type="gene ID" value="ENSHCOG00000006017.1"/>
</dbReference>
<reference evidence="3" key="2">
    <citation type="submission" date="2025-09" db="UniProtKB">
        <authorList>
            <consortium name="Ensembl"/>
        </authorList>
    </citation>
    <scope>IDENTIFICATION</scope>
</reference>
<dbReference type="InterPro" id="IPR001611">
    <property type="entry name" value="Leu-rich_rpt"/>
</dbReference>
<keyword evidence="2" id="KW-0472">Membrane</keyword>
<dbReference type="InterPro" id="IPR053040">
    <property type="entry name" value="LRR-containing_protein_71"/>
</dbReference>
<accession>A0A3Q2YQR4</accession>
<evidence type="ECO:0000313" key="3">
    <source>
        <dbReference type="Ensembl" id="ENSHCOP00000020163.1"/>
    </source>
</evidence>
<organism evidence="3 4">
    <name type="scientific">Hippocampus comes</name>
    <name type="common">Tiger tail seahorse</name>
    <dbReference type="NCBI Taxonomy" id="109280"/>
    <lineage>
        <taxon>Eukaryota</taxon>
        <taxon>Metazoa</taxon>
        <taxon>Chordata</taxon>
        <taxon>Craniata</taxon>
        <taxon>Vertebrata</taxon>
        <taxon>Euteleostomi</taxon>
        <taxon>Actinopterygii</taxon>
        <taxon>Neopterygii</taxon>
        <taxon>Teleostei</taxon>
        <taxon>Neoteleostei</taxon>
        <taxon>Acanthomorphata</taxon>
        <taxon>Syngnathiaria</taxon>
        <taxon>Syngnathiformes</taxon>
        <taxon>Syngnathoidei</taxon>
        <taxon>Syngnathidae</taxon>
        <taxon>Hippocampus</taxon>
    </lineage>
</organism>
<keyword evidence="2" id="KW-0812">Transmembrane</keyword>
<feature type="region of interest" description="Disordered" evidence="1">
    <location>
        <begin position="266"/>
        <end position="286"/>
    </location>
</feature>
<feature type="transmembrane region" description="Helical" evidence="2">
    <location>
        <begin position="99"/>
        <end position="119"/>
    </location>
</feature>
<dbReference type="AlphaFoldDB" id="A0A3Q2YQR4"/>
<name>A0A3Q2YQR4_HIPCM</name>
<sequence>TNMARKKPAKEKSEKSSEAEESAPIQTDDYECSGNVMTDFPGLCALLDMKNIPALKTKSSSSNQESATGKHKRRLMKNEILISSWTVDEPIVRVLSKMISALILFSFVCWLVCFAPSPLGMLRIHTPQHDFISPPFFFLDRVITLEGNPLVDNNHHLLFCEGSALTHLNLRNNRIEDEGARLLGAALSTSTCANWNLTSLNLSFNHIGDVGAGHIAKGLRFNRTLLFLSLSNNHIGDSGATKLAAVVADRRELLQTQWVPDRCSVLPHPHSREHKEPREASSADSVALLSRRARQRANCLAQYPRVTLSGEPKEVTCGDVRNHFAAECEPYLKIKEVMALRDPLNKKSEEQPEEEGEGSQCSDG</sequence>
<dbReference type="Pfam" id="PF13516">
    <property type="entry name" value="LRR_6"/>
    <property type="match status" value="3"/>
</dbReference>
<dbReference type="GeneTree" id="ENSGT00940000173967"/>
<evidence type="ECO:0000256" key="2">
    <source>
        <dbReference type="SAM" id="Phobius"/>
    </source>
</evidence>
<dbReference type="STRING" id="109280.ENSHCOP00000020163"/>
<feature type="region of interest" description="Disordered" evidence="1">
    <location>
        <begin position="1"/>
        <end position="26"/>
    </location>
</feature>
<dbReference type="PANTHER" id="PTHR46984">
    <property type="entry name" value="LEUCINE-RICH REPEAT-CONTAINING PROTEIN 71"/>
    <property type="match status" value="1"/>
</dbReference>
<dbReference type="Proteomes" id="UP000264820">
    <property type="component" value="Unplaced"/>
</dbReference>
<keyword evidence="2" id="KW-1133">Transmembrane helix</keyword>
<dbReference type="InterPro" id="IPR032675">
    <property type="entry name" value="LRR_dom_sf"/>
</dbReference>
<evidence type="ECO:0008006" key="5">
    <source>
        <dbReference type="Google" id="ProtNLM"/>
    </source>
</evidence>
<feature type="region of interest" description="Disordered" evidence="1">
    <location>
        <begin position="343"/>
        <end position="364"/>
    </location>
</feature>
<evidence type="ECO:0000313" key="4">
    <source>
        <dbReference type="Proteomes" id="UP000264820"/>
    </source>
</evidence>
<dbReference type="Gene3D" id="3.80.10.10">
    <property type="entry name" value="Ribonuclease Inhibitor"/>
    <property type="match status" value="1"/>
</dbReference>
<proteinExistence type="predicted"/>
<dbReference type="SMART" id="SM00368">
    <property type="entry name" value="LRR_RI"/>
    <property type="match status" value="3"/>
</dbReference>
<protein>
    <recommendedName>
        <fullName evidence="5">Leucine rich repeat containing 71</fullName>
    </recommendedName>
</protein>